<dbReference type="AlphaFoldDB" id="A0A9W3SL07"/>
<accession>A0A9W3SL07</accession>
<dbReference type="Proteomes" id="UP000094691">
    <property type="component" value="Chromosome"/>
</dbReference>
<protein>
    <submittedName>
        <fullName evidence="1">Uncharacterized protein</fullName>
    </submittedName>
</protein>
<reference evidence="1 2" key="1">
    <citation type="submission" date="2016-07" db="EMBL/GenBank/DDBJ databases">
        <title>Genome sequencing project for further understanding the molecular mechanisms of preventing non-alcoholic fatty liver disease.</title>
        <authorList>
            <person name="Wang H."/>
        </authorList>
    </citation>
    <scope>NUCLEOTIDE SEQUENCE [LARGE SCALE GENOMIC DNA]</scope>
    <source>
        <strain evidence="1 2">BS15</strain>
    </source>
</reference>
<gene>
    <name evidence="1" type="ORF">BBP16_01690</name>
</gene>
<sequence>MKKYRYKIFINPNLDFELVPINQVTDLDYYAFLKKEKEKDLTQFLFTSKLTINLLVQFMKEEFLRITQIELYDKDENMSEKIFEILNNYKNKNISENQLHNELDYLEDDYSIDIKKVKVISDVGNHGSLTFYVNGIFENMDPDYWNKLLISNLETAWK</sequence>
<organism evidence="1 2">
    <name type="scientific">Lactobacillus johnsonii</name>
    <dbReference type="NCBI Taxonomy" id="33959"/>
    <lineage>
        <taxon>Bacteria</taxon>
        <taxon>Bacillati</taxon>
        <taxon>Bacillota</taxon>
        <taxon>Bacilli</taxon>
        <taxon>Lactobacillales</taxon>
        <taxon>Lactobacillaceae</taxon>
        <taxon>Lactobacillus</taxon>
    </lineage>
</organism>
<evidence type="ECO:0000313" key="2">
    <source>
        <dbReference type="Proteomes" id="UP000094691"/>
    </source>
</evidence>
<name>A0A9W3SL07_LACJH</name>
<proteinExistence type="predicted"/>
<dbReference type="RefSeq" id="WP_069168464.1">
    <property type="nucleotide sequence ID" value="NZ_JAVLUV010000001.1"/>
</dbReference>
<evidence type="ECO:0000313" key="1">
    <source>
        <dbReference type="EMBL" id="AOG25690.1"/>
    </source>
</evidence>
<dbReference type="EMBL" id="CP016400">
    <property type="protein sequence ID" value="AOG25690.1"/>
    <property type="molecule type" value="Genomic_DNA"/>
</dbReference>